<dbReference type="SUPFAM" id="SSF48264">
    <property type="entry name" value="Cytochrome P450"/>
    <property type="match status" value="1"/>
</dbReference>
<dbReference type="InterPro" id="IPR001128">
    <property type="entry name" value="Cyt_P450"/>
</dbReference>
<evidence type="ECO:0000256" key="3">
    <source>
        <dbReference type="ARBA" id="ARBA00022617"/>
    </source>
</evidence>
<evidence type="ECO:0000256" key="7">
    <source>
        <dbReference type="ARBA" id="ARBA00023033"/>
    </source>
</evidence>
<keyword evidence="4" id="KW-0479">Metal-binding</keyword>
<sequence>METPWARSVGVCLLATFFLFFFLCYCGRRHNLNQPPGPKPLPFIGNLHLIGPLPRQSIHQLSKKYGPIMQLWFGSFPVVVGSSVEMAKLFLKTHDLTFVYRPENAVGNPKRLDSHHYIRKQEINAFLQEIYKASSQGSRIELKCYLFSFTMNVISRMALGKNYLLLDQSKDSIVSPDEFKDMIDELFLLSGVVNIGDWIPWIDFLDLQGYVKRMKALSKKLDALLEHINIMRGGRELRIMWLMIWWMFCCNWLMILILKSNVKEMESRRLLW</sequence>
<keyword evidence="3" id="KW-0349">Heme</keyword>
<dbReference type="Proteomes" id="UP001642487">
    <property type="component" value="Chromosome 6"/>
</dbReference>
<evidence type="ECO:0000313" key="9">
    <source>
        <dbReference type="EMBL" id="CAK9324736.1"/>
    </source>
</evidence>
<evidence type="ECO:0000313" key="10">
    <source>
        <dbReference type="Proteomes" id="UP001642487"/>
    </source>
</evidence>
<evidence type="ECO:0000256" key="8">
    <source>
        <dbReference type="SAM" id="Phobius"/>
    </source>
</evidence>
<feature type="transmembrane region" description="Helical" evidence="8">
    <location>
        <begin position="239"/>
        <end position="258"/>
    </location>
</feature>
<accession>A0ABP0YWK5</accession>
<organism evidence="9 10">
    <name type="scientific">Citrullus colocynthis</name>
    <name type="common">colocynth</name>
    <dbReference type="NCBI Taxonomy" id="252529"/>
    <lineage>
        <taxon>Eukaryota</taxon>
        <taxon>Viridiplantae</taxon>
        <taxon>Streptophyta</taxon>
        <taxon>Embryophyta</taxon>
        <taxon>Tracheophyta</taxon>
        <taxon>Spermatophyta</taxon>
        <taxon>Magnoliopsida</taxon>
        <taxon>eudicotyledons</taxon>
        <taxon>Gunneridae</taxon>
        <taxon>Pentapetalae</taxon>
        <taxon>rosids</taxon>
        <taxon>fabids</taxon>
        <taxon>Cucurbitales</taxon>
        <taxon>Cucurbitaceae</taxon>
        <taxon>Benincaseae</taxon>
        <taxon>Citrullus</taxon>
    </lineage>
</organism>
<keyword evidence="8" id="KW-0812">Transmembrane</keyword>
<evidence type="ECO:0000256" key="5">
    <source>
        <dbReference type="ARBA" id="ARBA00023002"/>
    </source>
</evidence>
<keyword evidence="8" id="KW-0472">Membrane</keyword>
<dbReference type="EMBL" id="OZ021740">
    <property type="protein sequence ID" value="CAK9324736.1"/>
    <property type="molecule type" value="Genomic_DNA"/>
</dbReference>
<comment type="similarity">
    <text evidence="2">Belongs to the cytochrome P450 family.</text>
</comment>
<proteinExistence type="inferred from homology"/>
<dbReference type="Gene3D" id="1.10.630.10">
    <property type="entry name" value="Cytochrome P450"/>
    <property type="match status" value="1"/>
</dbReference>
<keyword evidence="10" id="KW-1185">Reference proteome</keyword>
<evidence type="ECO:0000256" key="4">
    <source>
        <dbReference type="ARBA" id="ARBA00022723"/>
    </source>
</evidence>
<gene>
    <name evidence="9" type="ORF">CITCOLO1_LOCUS16978</name>
</gene>
<name>A0ABP0YWK5_9ROSI</name>
<dbReference type="InterPro" id="IPR036396">
    <property type="entry name" value="Cyt_P450_sf"/>
</dbReference>
<protein>
    <submittedName>
        <fullName evidence="9">Uncharacterized protein</fullName>
    </submittedName>
</protein>
<comment type="cofactor">
    <cofactor evidence="1">
        <name>heme</name>
        <dbReference type="ChEBI" id="CHEBI:30413"/>
    </cofactor>
</comment>
<keyword evidence="7" id="KW-0503">Monooxygenase</keyword>
<reference evidence="9 10" key="1">
    <citation type="submission" date="2024-03" db="EMBL/GenBank/DDBJ databases">
        <authorList>
            <person name="Gkanogiannis A."/>
            <person name="Becerra Lopez-Lavalle L."/>
        </authorList>
    </citation>
    <scope>NUCLEOTIDE SEQUENCE [LARGE SCALE GENOMIC DNA]</scope>
</reference>
<keyword evidence="8" id="KW-1133">Transmembrane helix</keyword>
<dbReference type="Pfam" id="PF00067">
    <property type="entry name" value="p450"/>
    <property type="match status" value="2"/>
</dbReference>
<evidence type="ECO:0000256" key="1">
    <source>
        <dbReference type="ARBA" id="ARBA00001971"/>
    </source>
</evidence>
<dbReference type="PANTHER" id="PTHR47944">
    <property type="entry name" value="CYTOCHROME P450 98A9"/>
    <property type="match status" value="1"/>
</dbReference>
<evidence type="ECO:0000256" key="6">
    <source>
        <dbReference type="ARBA" id="ARBA00023004"/>
    </source>
</evidence>
<keyword evidence="6" id="KW-0408">Iron</keyword>
<evidence type="ECO:0000256" key="2">
    <source>
        <dbReference type="ARBA" id="ARBA00010617"/>
    </source>
</evidence>
<dbReference type="PANTHER" id="PTHR47944:SF4">
    <property type="entry name" value="OS09G0441700 PROTEIN"/>
    <property type="match status" value="1"/>
</dbReference>
<keyword evidence="5" id="KW-0560">Oxidoreductase</keyword>
<feature type="transmembrane region" description="Helical" evidence="8">
    <location>
        <begin position="6"/>
        <end position="26"/>
    </location>
</feature>